<dbReference type="STRING" id="568069.A0A1J1HGI8"/>
<evidence type="ECO:0000256" key="8">
    <source>
        <dbReference type="ARBA" id="ARBA00070663"/>
    </source>
</evidence>
<dbReference type="Pfam" id="PF16550">
    <property type="entry name" value="RPN13_C"/>
    <property type="match status" value="1"/>
</dbReference>
<accession>A0A1J1HGI8</accession>
<evidence type="ECO:0000256" key="7">
    <source>
        <dbReference type="ARBA" id="ARBA00054744"/>
    </source>
</evidence>
<keyword evidence="5" id="KW-0647">Proteasome</keyword>
<comment type="subcellular location">
    <subcellularLocation>
        <location evidence="2">Cytoplasm</location>
    </subcellularLocation>
    <subcellularLocation>
        <location evidence="1">Nucleus</location>
    </subcellularLocation>
</comment>
<dbReference type="GO" id="GO:0005737">
    <property type="term" value="C:cytoplasm"/>
    <property type="evidence" value="ECO:0007669"/>
    <property type="project" value="UniProtKB-SubCell"/>
</dbReference>
<dbReference type="Proteomes" id="UP000183832">
    <property type="component" value="Unassembled WGS sequence"/>
</dbReference>
<dbReference type="FunFam" id="2.30.29.70:FF:000001">
    <property type="entry name" value="Proteasomal ubiquitin receptor ADRM1"/>
    <property type="match status" value="1"/>
</dbReference>
<comment type="function">
    <text evidence="7">May function as a proteasomal ubiquitin receptor. May promote the deubiquitinating activity associated with the 26S proteasome.</text>
</comment>
<feature type="region of interest" description="Disordered" evidence="9">
    <location>
        <begin position="185"/>
        <end position="260"/>
    </location>
</feature>
<proteinExistence type="inferred from homology"/>
<gene>
    <name evidence="12" type="ORF">CLUMA_CG000846</name>
</gene>
<comment type="similarity">
    <text evidence="3">Belongs to the ADRM1 family.</text>
</comment>
<dbReference type="InterPro" id="IPR044868">
    <property type="entry name" value="Rpn13/ADRM1_Pru"/>
</dbReference>
<evidence type="ECO:0000256" key="6">
    <source>
        <dbReference type="ARBA" id="ARBA00023242"/>
    </source>
</evidence>
<name>A0A1J1HGI8_9DIPT</name>
<feature type="compositionally biased region" description="Low complexity" evidence="9">
    <location>
        <begin position="185"/>
        <end position="212"/>
    </location>
</feature>
<evidence type="ECO:0000259" key="10">
    <source>
        <dbReference type="PROSITE" id="PS51916"/>
    </source>
</evidence>
<organism evidence="12 13">
    <name type="scientific">Clunio marinus</name>
    <dbReference type="NCBI Taxonomy" id="568069"/>
    <lineage>
        <taxon>Eukaryota</taxon>
        <taxon>Metazoa</taxon>
        <taxon>Ecdysozoa</taxon>
        <taxon>Arthropoda</taxon>
        <taxon>Hexapoda</taxon>
        <taxon>Insecta</taxon>
        <taxon>Pterygota</taxon>
        <taxon>Neoptera</taxon>
        <taxon>Endopterygota</taxon>
        <taxon>Diptera</taxon>
        <taxon>Nematocera</taxon>
        <taxon>Chironomoidea</taxon>
        <taxon>Chironomidae</taxon>
        <taxon>Clunio</taxon>
    </lineage>
</organism>
<keyword evidence="6" id="KW-0539">Nucleus</keyword>
<dbReference type="GO" id="GO:0005634">
    <property type="term" value="C:nucleus"/>
    <property type="evidence" value="ECO:0007669"/>
    <property type="project" value="UniProtKB-SubCell"/>
</dbReference>
<feature type="compositionally biased region" description="Gly residues" evidence="9">
    <location>
        <begin position="139"/>
        <end position="150"/>
    </location>
</feature>
<keyword evidence="4" id="KW-0963">Cytoplasm</keyword>
<evidence type="ECO:0000256" key="1">
    <source>
        <dbReference type="ARBA" id="ARBA00004123"/>
    </source>
</evidence>
<evidence type="ECO:0000256" key="9">
    <source>
        <dbReference type="SAM" id="MobiDB-lite"/>
    </source>
</evidence>
<dbReference type="PANTHER" id="PTHR12225">
    <property type="entry name" value="ADHESION REGULATING MOLECULE 1 110 KDA CELL MEMBRANE GLYCOPROTEIN"/>
    <property type="match status" value="1"/>
</dbReference>
<evidence type="ECO:0000256" key="2">
    <source>
        <dbReference type="ARBA" id="ARBA00004496"/>
    </source>
</evidence>
<reference evidence="12 13" key="1">
    <citation type="submission" date="2015-04" db="EMBL/GenBank/DDBJ databases">
        <authorList>
            <person name="Syromyatnikov M.Y."/>
            <person name="Popov V.N."/>
        </authorList>
    </citation>
    <scope>NUCLEOTIDE SEQUENCE [LARGE SCALE GENOMIC DNA]</scope>
</reference>
<dbReference type="InterPro" id="IPR038633">
    <property type="entry name" value="Rpn13/ADRM1_Pru_sf"/>
</dbReference>
<dbReference type="EMBL" id="CVRI01000003">
    <property type="protein sequence ID" value="CRK87117.1"/>
    <property type="molecule type" value="Genomic_DNA"/>
</dbReference>
<sequence length="413" mass="44285">MSIFGQAASSLGSTSGNRHSIEFKAGRMNLVDREEGGVKKKMVHPDNRKGLLYIYSADDGLTHFCWKDRTSGNVEDDLIIFPDDCEFKKVEQCKDGRVFLLRFKSSNRKLFFWLQEPTNDKDDEYCRRVNELLNNPPSSGGGSSGSGGNREGSDLQYMLNNMSQQQLMQLFGGVGQMGGLSSLLGSINRNSSGGRNTSSTPSSVTRTSTTTSGEAVVATPVNTTQPATPKAPRKEKSTDETTEVSTPAVGSGSSGGSSTDASRVLLSELQSYLAGMNTGGASGSKHNVDLSTSLNSESINSILSDPERLQALQAHLPSIDEEGKPLDPNAVKQQLKDTLASPQFQQALSMFSNALQSGQLGPVVSQFKLSDDAVSAANSGDLEQFVKALEKASIKDTTTKDDEKGDKKDETKN</sequence>
<evidence type="ECO:0000313" key="12">
    <source>
        <dbReference type="EMBL" id="CRK87117.1"/>
    </source>
</evidence>
<dbReference type="PROSITE" id="PS51917">
    <property type="entry name" value="PRU"/>
    <property type="match status" value="1"/>
</dbReference>
<evidence type="ECO:0000313" key="13">
    <source>
        <dbReference type="Proteomes" id="UP000183832"/>
    </source>
</evidence>
<dbReference type="GO" id="GO:0070628">
    <property type="term" value="F:proteasome binding"/>
    <property type="evidence" value="ECO:0007669"/>
    <property type="project" value="TreeGrafter"/>
</dbReference>
<evidence type="ECO:0000259" key="11">
    <source>
        <dbReference type="PROSITE" id="PS51917"/>
    </source>
</evidence>
<dbReference type="GO" id="GO:0061133">
    <property type="term" value="F:endopeptidase activator activity"/>
    <property type="evidence" value="ECO:0007669"/>
    <property type="project" value="TreeGrafter"/>
</dbReference>
<dbReference type="GO" id="GO:0008541">
    <property type="term" value="C:proteasome regulatory particle, lid subcomplex"/>
    <property type="evidence" value="ECO:0007669"/>
    <property type="project" value="TreeGrafter"/>
</dbReference>
<feature type="region of interest" description="Disordered" evidence="9">
    <location>
        <begin position="390"/>
        <end position="413"/>
    </location>
</feature>
<evidence type="ECO:0000256" key="5">
    <source>
        <dbReference type="ARBA" id="ARBA00022942"/>
    </source>
</evidence>
<protein>
    <recommendedName>
        <fullName evidence="8">Proteasomal ubiquitin receptor ADRM1 homolog</fullName>
    </recommendedName>
</protein>
<dbReference type="CDD" id="cd13314">
    <property type="entry name" value="PH_Rpn13"/>
    <property type="match status" value="1"/>
</dbReference>
<dbReference type="Gene3D" id="2.30.29.70">
    <property type="entry name" value="Proteasomal ubiquitin receptor Rpn13/ADRM1"/>
    <property type="match status" value="1"/>
</dbReference>
<dbReference type="OrthoDB" id="340431at2759"/>
<feature type="domain" description="DEUBAD" evidence="10">
    <location>
        <begin position="281"/>
        <end position="399"/>
    </location>
</feature>
<dbReference type="Gene3D" id="1.10.2020.20">
    <property type="match status" value="1"/>
</dbReference>
<dbReference type="InterPro" id="IPR006773">
    <property type="entry name" value="Rpn13/ADRM1"/>
</dbReference>
<feature type="region of interest" description="Disordered" evidence="9">
    <location>
        <begin position="131"/>
        <end position="154"/>
    </location>
</feature>
<evidence type="ECO:0000256" key="3">
    <source>
        <dbReference type="ARBA" id="ARBA00009216"/>
    </source>
</evidence>
<dbReference type="InterPro" id="IPR038108">
    <property type="entry name" value="RPN13_DEUBAD_sf"/>
</dbReference>
<dbReference type="Pfam" id="PF04683">
    <property type="entry name" value="Rpn13_ADRM1_Pru"/>
    <property type="match status" value="1"/>
</dbReference>
<keyword evidence="13" id="KW-1185">Reference proteome</keyword>
<evidence type="ECO:0000256" key="4">
    <source>
        <dbReference type="ARBA" id="ARBA00022490"/>
    </source>
</evidence>
<dbReference type="InterPro" id="IPR044867">
    <property type="entry name" value="DEUBAD_dom"/>
</dbReference>
<feature type="domain" description="Pru" evidence="11">
    <location>
        <begin position="15"/>
        <end position="136"/>
    </location>
</feature>
<dbReference type="InterPro" id="IPR032368">
    <property type="entry name" value="RPN13_DEUBAD"/>
</dbReference>
<dbReference type="AlphaFoldDB" id="A0A1J1HGI8"/>
<dbReference type="PANTHER" id="PTHR12225:SF0">
    <property type="entry name" value="PROTEASOMAL UBIQUITIN RECEPTOR ADRM1"/>
    <property type="match status" value="1"/>
</dbReference>
<dbReference type="PROSITE" id="PS51916">
    <property type="entry name" value="DEUBAD"/>
    <property type="match status" value="1"/>
</dbReference>